<sequence length="88" mass="9699">MANHAIQFHKVLQDAFGQQLPMPVPDGQPHHFNAYGDEPGTLKGWYILRLDGSSASGCFGSLKVGNVWHSSPIDQQEAELLEEAHTDE</sequence>
<reference evidence="1 2" key="1">
    <citation type="submission" date="2024-09" db="EMBL/GenBank/DDBJ databases">
        <authorList>
            <person name="Sun Q."/>
            <person name="Mori K."/>
        </authorList>
    </citation>
    <scope>NUCLEOTIDE SEQUENCE [LARGE SCALE GENOMIC DNA]</scope>
    <source>
        <strain evidence="1 2">NCAIM B.01794</strain>
    </source>
</reference>
<protein>
    <submittedName>
        <fullName evidence="1">Uncharacterized protein</fullName>
    </submittedName>
</protein>
<comment type="caution">
    <text evidence="1">The sequence shown here is derived from an EMBL/GenBank/DDBJ whole genome shotgun (WGS) entry which is preliminary data.</text>
</comment>
<proteinExistence type="predicted"/>
<evidence type="ECO:0000313" key="2">
    <source>
        <dbReference type="Proteomes" id="UP001589891"/>
    </source>
</evidence>
<dbReference type="RefSeq" id="WP_376942729.1">
    <property type="nucleotide sequence ID" value="NZ_CP171449.1"/>
</dbReference>
<name>A0ABV6SGE9_AZOPA</name>
<accession>A0ABV6SGE9</accession>
<gene>
    <name evidence="1" type="ORF">ACFFGX_03005</name>
</gene>
<keyword evidence="2" id="KW-1185">Reference proteome</keyword>
<dbReference type="Proteomes" id="UP001589891">
    <property type="component" value="Unassembled WGS sequence"/>
</dbReference>
<organism evidence="1 2">
    <name type="scientific">Azorhizophilus paspali</name>
    <name type="common">Azotobacter paspali</name>
    <dbReference type="NCBI Taxonomy" id="69963"/>
    <lineage>
        <taxon>Bacteria</taxon>
        <taxon>Pseudomonadati</taxon>
        <taxon>Pseudomonadota</taxon>
        <taxon>Gammaproteobacteria</taxon>
        <taxon>Pseudomonadales</taxon>
        <taxon>Pseudomonadaceae</taxon>
        <taxon>Azorhizophilus</taxon>
    </lineage>
</organism>
<dbReference type="EMBL" id="JBHLSS010000021">
    <property type="protein sequence ID" value="MFC0708605.1"/>
    <property type="molecule type" value="Genomic_DNA"/>
</dbReference>
<evidence type="ECO:0000313" key="1">
    <source>
        <dbReference type="EMBL" id="MFC0708605.1"/>
    </source>
</evidence>